<feature type="signal peptide" evidence="9">
    <location>
        <begin position="1"/>
        <end position="16"/>
    </location>
</feature>
<dbReference type="GO" id="GO:0005788">
    <property type="term" value="C:endoplasmic reticulum lumen"/>
    <property type="evidence" value="ECO:0007669"/>
    <property type="project" value="TreeGrafter"/>
</dbReference>
<evidence type="ECO:0000256" key="4">
    <source>
        <dbReference type="ARBA" id="ARBA00022729"/>
    </source>
</evidence>
<evidence type="ECO:0000256" key="1">
    <source>
        <dbReference type="ARBA" id="ARBA00004367"/>
    </source>
</evidence>
<keyword evidence="4 9" id="KW-0732">Signal</keyword>
<dbReference type="PROSITE" id="PS51914">
    <property type="entry name" value="MRH"/>
    <property type="match status" value="1"/>
</dbReference>
<organism evidence="11 12">
    <name type="scientific">Favolaschia claudopus</name>
    <dbReference type="NCBI Taxonomy" id="2862362"/>
    <lineage>
        <taxon>Eukaryota</taxon>
        <taxon>Fungi</taxon>
        <taxon>Dikarya</taxon>
        <taxon>Basidiomycota</taxon>
        <taxon>Agaricomycotina</taxon>
        <taxon>Agaricomycetes</taxon>
        <taxon>Agaricomycetidae</taxon>
        <taxon>Agaricales</taxon>
        <taxon>Marasmiineae</taxon>
        <taxon>Mycenaceae</taxon>
        <taxon>Favolaschia</taxon>
    </lineage>
</organism>
<sequence length="493" mass="53825">MAMLSLFLLLPPLVVSRIIHAVPDDPAAFPKYNVQFLNHLPLANETAQQWLTHGLRGGIREFLDQPWDDSWHPPALGDGQDDDQVSFGVAHEDVSLASTPDGHAPNNDYSLEHLKMGPDQYLCLIPKPLEQPSPDAELDEDEDEPTPAHSWSLLLPLEGTCLYHRQAWFTYSYCHGRDGEIRQFRELIQARPSAGTHRPEEDPDWEAYTLGRAPPAPGADLTIAQQDALAHNLELARNAGSRYLVQRWGDGTLCDKNGKPREVEVQFHCSMATTDTIAFVKESKTCSYVMVVHTPRLCGEPGFMAKGVGEQASISCREIIAGQLPDRSGAVFLPDADHPLQRPRRKPVLPLPPPAAPKDTGGSKGGAGGQSSQKSSGGYSEVLRKALDAIKEMQWGKSGEMEMIDDGDGNIVIQFVDEIPVDGVDEAANPQAAEAAARDRIAAILREANWNVKADSKPPSDKNKDDAKKKGNGDGKPDANDAADGRREVDDLL</sequence>
<evidence type="ECO:0000313" key="11">
    <source>
        <dbReference type="EMBL" id="KAK7014933.1"/>
    </source>
</evidence>
<proteinExistence type="inferred from homology"/>
<name>A0AAW0ANU3_9AGAR</name>
<comment type="caution">
    <text evidence="11">The sequence shown here is derived from an EMBL/GenBank/DDBJ whole genome shotgun (WGS) entry which is preliminary data.</text>
</comment>
<evidence type="ECO:0000256" key="2">
    <source>
        <dbReference type="ARBA" id="ARBA00009918"/>
    </source>
</evidence>
<evidence type="ECO:0000259" key="10">
    <source>
        <dbReference type="PROSITE" id="PS51914"/>
    </source>
</evidence>
<dbReference type="Proteomes" id="UP001362999">
    <property type="component" value="Unassembled WGS sequence"/>
</dbReference>
<dbReference type="PANTHER" id="PTHR15414:SF0">
    <property type="entry name" value="ENDOPLASMIC RETICULUM LECTIN 1"/>
    <property type="match status" value="1"/>
</dbReference>
<dbReference type="AlphaFoldDB" id="A0AAW0ANU3"/>
<evidence type="ECO:0000313" key="12">
    <source>
        <dbReference type="Proteomes" id="UP001362999"/>
    </source>
</evidence>
<reference evidence="11 12" key="1">
    <citation type="journal article" date="2024" name="J Genomics">
        <title>Draft genome sequencing and assembly of Favolaschia claudopus CIRM-BRFM 2984 isolated from oak limbs.</title>
        <authorList>
            <person name="Navarro D."/>
            <person name="Drula E."/>
            <person name="Chaduli D."/>
            <person name="Cazenave R."/>
            <person name="Ahrendt S."/>
            <person name="Wang J."/>
            <person name="Lipzen A."/>
            <person name="Daum C."/>
            <person name="Barry K."/>
            <person name="Grigoriev I.V."/>
            <person name="Favel A."/>
            <person name="Rosso M.N."/>
            <person name="Martin F."/>
        </authorList>
    </citation>
    <scope>NUCLEOTIDE SEQUENCE [LARGE SCALE GENOMIC DNA]</scope>
    <source>
        <strain evidence="11 12">CIRM-BRFM 2984</strain>
    </source>
</reference>
<accession>A0AAW0ANU3</accession>
<evidence type="ECO:0000256" key="8">
    <source>
        <dbReference type="SAM" id="MobiDB-lite"/>
    </source>
</evidence>
<keyword evidence="6" id="KW-0256">Endoplasmic reticulum</keyword>
<keyword evidence="7" id="KW-1015">Disulfide bond</keyword>
<dbReference type="PANTHER" id="PTHR15414">
    <property type="entry name" value="OS-9-RELATED"/>
    <property type="match status" value="1"/>
</dbReference>
<dbReference type="InterPro" id="IPR012913">
    <property type="entry name" value="OS9-like_dom"/>
</dbReference>
<gene>
    <name evidence="11" type="ORF">R3P38DRAFT_2998510</name>
</gene>
<protein>
    <recommendedName>
        <fullName evidence="3">Protein OS-9 homolog</fullName>
    </recommendedName>
</protein>
<keyword evidence="5" id="KW-0430">Lectin</keyword>
<evidence type="ECO:0000256" key="7">
    <source>
        <dbReference type="ARBA" id="ARBA00023157"/>
    </source>
</evidence>
<keyword evidence="12" id="KW-1185">Reference proteome</keyword>
<comment type="subcellular location">
    <subcellularLocation>
        <location evidence="1">Endoplasmic reticulum membrane</location>
        <topology evidence="1">Peripheral membrane protein</topology>
        <orientation evidence="1">Lumenal side</orientation>
    </subcellularLocation>
</comment>
<dbReference type="Gene3D" id="2.70.130.10">
    <property type="entry name" value="Mannose-6-phosphate receptor binding domain"/>
    <property type="match status" value="1"/>
</dbReference>
<feature type="region of interest" description="Disordered" evidence="8">
    <location>
        <begin position="331"/>
        <end position="379"/>
    </location>
</feature>
<feature type="domain" description="MRH" evidence="10">
    <location>
        <begin position="159"/>
        <end position="300"/>
    </location>
</feature>
<evidence type="ECO:0000256" key="6">
    <source>
        <dbReference type="ARBA" id="ARBA00022824"/>
    </source>
</evidence>
<dbReference type="InterPro" id="IPR044865">
    <property type="entry name" value="MRH_dom"/>
</dbReference>
<feature type="chain" id="PRO_5043698799" description="Protein OS-9 homolog" evidence="9">
    <location>
        <begin position="17"/>
        <end position="493"/>
    </location>
</feature>
<feature type="compositionally biased region" description="Basic and acidic residues" evidence="8">
    <location>
        <begin position="454"/>
        <end position="493"/>
    </location>
</feature>
<dbReference type="SUPFAM" id="SSF50911">
    <property type="entry name" value="Mannose 6-phosphate receptor domain"/>
    <property type="match status" value="1"/>
</dbReference>
<comment type="similarity">
    <text evidence="2">Belongs to the OS-9 family.</text>
</comment>
<dbReference type="GO" id="GO:0030970">
    <property type="term" value="P:retrograde protein transport, ER to cytosol"/>
    <property type="evidence" value="ECO:0007669"/>
    <property type="project" value="TreeGrafter"/>
</dbReference>
<evidence type="ECO:0000256" key="9">
    <source>
        <dbReference type="SAM" id="SignalP"/>
    </source>
</evidence>
<feature type="compositionally biased region" description="Acidic residues" evidence="8">
    <location>
        <begin position="136"/>
        <end position="145"/>
    </location>
</feature>
<evidence type="ECO:0000256" key="5">
    <source>
        <dbReference type="ARBA" id="ARBA00022734"/>
    </source>
</evidence>
<feature type="region of interest" description="Disordered" evidence="8">
    <location>
        <begin position="448"/>
        <end position="493"/>
    </location>
</feature>
<feature type="region of interest" description="Disordered" evidence="8">
    <location>
        <begin position="127"/>
        <end position="148"/>
    </location>
</feature>
<dbReference type="InterPro" id="IPR009011">
    <property type="entry name" value="Man6P_isomerase_rcpt-bd_dom_sf"/>
</dbReference>
<dbReference type="Pfam" id="PF07915">
    <property type="entry name" value="PRKCSH"/>
    <property type="match status" value="1"/>
</dbReference>
<dbReference type="GO" id="GO:0005789">
    <property type="term" value="C:endoplasmic reticulum membrane"/>
    <property type="evidence" value="ECO:0007669"/>
    <property type="project" value="UniProtKB-SubCell"/>
</dbReference>
<dbReference type="InterPro" id="IPR045149">
    <property type="entry name" value="OS-9-like"/>
</dbReference>
<dbReference type="GO" id="GO:0030968">
    <property type="term" value="P:endoplasmic reticulum unfolded protein response"/>
    <property type="evidence" value="ECO:0007669"/>
    <property type="project" value="InterPro"/>
</dbReference>
<dbReference type="EMBL" id="JAWWNJ010000055">
    <property type="protein sequence ID" value="KAK7014933.1"/>
    <property type="molecule type" value="Genomic_DNA"/>
</dbReference>
<evidence type="ECO:0000256" key="3">
    <source>
        <dbReference type="ARBA" id="ARBA00018727"/>
    </source>
</evidence>
<dbReference type="GO" id="GO:0030246">
    <property type="term" value="F:carbohydrate binding"/>
    <property type="evidence" value="ECO:0007669"/>
    <property type="project" value="UniProtKB-KW"/>
</dbReference>